<accession>A0A0M8ZUP7</accession>
<sequence length="243" mass="27726">MREFMSGPMSSSNSLCILAYGYSLLHEFAIRRQHATKGQPRNKDIRFFLSNEHNFGKLLAVCRKTRRKRRDERRGKGVSGEHNLACDHIPGSKAATDTNVPPCAVWMSCLLSSYLIRITMDRVGLDISEGSKVMDAGRICGSEWEKKHQMRIHNPFARCSELPWVVRLLIVAGASRDFAETQTSNISVSGVFRDFTARWRSTRSVGFLMYQVAYPTIARGSWRLAGNWKDTVYRLRIQEADDF</sequence>
<reference evidence="1 2" key="1">
    <citation type="submission" date="2015-07" db="EMBL/GenBank/DDBJ databases">
        <title>The genome of Melipona quadrifasciata.</title>
        <authorList>
            <person name="Pan H."/>
            <person name="Kapheim K."/>
        </authorList>
    </citation>
    <scope>NUCLEOTIDE SEQUENCE [LARGE SCALE GENOMIC DNA]</scope>
    <source>
        <strain evidence="1">0111107301</strain>
        <tissue evidence="1">Whole body</tissue>
    </source>
</reference>
<organism evidence="1 2">
    <name type="scientific">Melipona quadrifasciata</name>
    <dbReference type="NCBI Taxonomy" id="166423"/>
    <lineage>
        <taxon>Eukaryota</taxon>
        <taxon>Metazoa</taxon>
        <taxon>Ecdysozoa</taxon>
        <taxon>Arthropoda</taxon>
        <taxon>Hexapoda</taxon>
        <taxon>Insecta</taxon>
        <taxon>Pterygota</taxon>
        <taxon>Neoptera</taxon>
        <taxon>Endopterygota</taxon>
        <taxon>Hymenoptera</taxon>
        <taxon>Apocrita</taxon>
        <taxon>Aculeata</taxon>
        <taxon>Apoidea</taxon>
        <taxon>Anthophila</taxon>
        <taxon>Apidae</taxon>
        <taxon>Melipona</taxon>
    </lineage>
</organism>
<dbReference type="AlphaFoldDB" id="A0A0M8ZUP7"/>
<keyword evidence="2" id="KW-1185">Reference proteome</keyword>
<gene>
    <name evidence="1" type="ORF">WN51_02389</name>
</gene>
<dbReference type="EMBL" id="KQ435834">
    <property type="protein sequence ID" value="KOX71520.1"/>
    <property type="molecule type" value="Genomic_DNA"/>
</dbReference>
<proteinExistence type="predicted"/>
<name>A0A0M8ZUP7_9HYME</name>
<evidence type="ECO:0000313" key="1">
    <source>
        <dbReference type="EMBL" id="KOX71520.1"/>
    </source>
</evidence>
<dbReference type="Proteomes" id="UP000053105">
    <property type="component" value="Unassembled WGS sequence"/>
</dbReference>
<protein>
    <submittedName>
        <fullName evidence="1">Uncharacterized protein</fullName>
    </submittedName>
</protein>
<evidence type="ECO:0000313" key="2">
    <source>
        <dbReference type="Proteomes" id="UP000053105"/>
    </source>
</evidence>